<dbReference type="CDD" id="cd06261">
    <property type="entry name" value="TM_PBP2"/>
    <property type="match status" value="1"/>
</dbReference>
<dbReference type="AlphaFoldDB" id="A0A845BNL4"/>
<dbReference type="InterPro" id="IPR000515">
    <property type="entry name" value="MetI-like"/>
</dbReference>
<evidence type="ECO:0000256" key="4">
    <source>
        <dbReference type="ARBA" id="ARBA00022692"/>
    </source>
</evidence>
<keyword evidence="5 7" id="KW-1133">Transmembrane helix</keyword>
<comment type="similarity">
    <text evidence="7">Belongs to the binding-protein-dependent transport system permease family.</text>
</comment>
<dbReference type="PROSITE" id="PS50928">
    <property type="entry name" value="ABC_TM1"/>
    <property type="match status" value="1"/>
</dbReference>
<evidence type="ECO:0000259" key="8">
    <source>
        <dbReference type="PROSITE" id="PS50928"/>
    </source>
</evidence>
<accession>A0A845BNL4</accession>
<dbReference type="OrthoDB" id="9812701at2"/>
<dbReference type="EMBL" id="SNVJ01000016">
    <property type="protein sequence ID" value="MXP64989.1"/>
    <property type="molecule type" value="Genomic_DNA"/>
</dbReference>
<evidence type="ECO:0000256" key="2">
    <source>
        <dbReference type="ARBA" id="ARBA00022448"/>
    </source>
</evidence>
<evidence type="ECO:0000313" key="10">
    <source>
        <dbReference type="Proteomes" id="UP000460715"/>
    </source>
</evidence>
<keyword evidence="3" id="KW-1003">Cell membrane</keyword>
<dbReference type="Pfam" id="PF00528">
    <property type="entry name" value="BPD_transp_1"/>
    <property type="match status" value="1"/>
</dbReference>
<dbReference type="InterPro" id="IPR025966">
    <property type="entry name" value="OppC_N"/>
</dbReference>
<evidence type="ECO:0000256" key="6">
    <source>
        <dbReference type="ARBA" id="ARBA00023136"/>
    </source>
</evidence>
<dbReference type="Proteomes" id="UP000460715">
    <property type="component" value="Unassembled WGS sequence"/>
</dbReference>
<dbReference type="PANTHER" id="PTHR43386">
    <property type="entry name" value="OLIGOPEPTIDE TRANSPORT SYSTEM PERMEASE PROTEIN APPC"/>
    <property type="match status" value="1"/>
</dbReference>
<proteinExistence type="inferred from homology"/>
<feature type="domain" description="ABC transmembrane type-1" evidence="8">
    <location>
        <begin position="85"/>
        <end position="274"/>
    </location>
</feature>
<protein>
    <submittedName>
        <fullName evidence="9">ABC transporter permease</fullName>
    </submittedName>
</protein>
<feature type="transmembrane region" description="Helical" evidence="7">
    <location>
        <begin position="89"/>
        <end position="117"/>
    </location>
</feature>
<evidence type="ECO:0000256" key="1">
    <source>
        <dbReference type="ARBA" id="ARBA00004651"/>
    </source>
</evidence>
<dbReference type="GO" id="GO:0055085">
    <property type="term" value="P:transmembrane transport"/>
    <property type="evidence" value="ECO:0007669"/>
    <property type="project" value="InterPro"/>
</dbReference>
<feature type="transmembrane region" description="Helical" evidence="7">
    <location>
        <begin position="251"/>
        <end position="274"/>
    </location>
</feature>
<dbReference type="PANTHER" id="PTHR43386:SF25">
    <property type="entry name" value="PEPTIDE ABC TRANSPORTER PERMEASE PROTEIN"/>
    <property type="match status" value="1"/>
</dbReference>
<comment type="subcellular location">
    <subcellularLocation>
        <location evidence="1 7">Cell membrane</location>
        <topology evidence="1 7">Multi-pass membrane protein</topology>
    </subcellularLocation>
</comment>
<evidence type="ECO:0000256" key="3">
    <source>
        <dbReference type="ARBA" id="ARBA00022475"/>
    </source>
</evidence>
<dbReference type="GO" id="GO:0005886">
    <property type="term" value="C:plasma membrane"/>
    <property type="evidence" value="ECO:0007669"/>
    <property type="project" value="UniProtKB-SubCell"/>
</dbReference>
<keyword evidence="2 7" id="KW-0813">Transport</keyword>
<keyword evidence="6 7" id="KW-0472">Membrane</keyword>
<feature type="transmembrane region" description="Helical" evidence="7">
    <location>
        <begin position="25"/>
        <end position="45"/>
    </location>
</feature>
<dbReference type="RefSeq" id="WP_160938396.1">
    <property type="nucleotide sequence ID" value="NZ_SNVJ01000016.1"/>
</dbReference>
<evidence type="ECO:0000256" key="5">
    <source>
        <dbReference type="ARBA" id="ARBA00022989"/>
    </source>
</evidence>
<evidence type="ECO:0000256" key="7">
    <source>
        <dbReference type="RuleBase" id="RU363032"/>
    </source>
</evidence>
<dbReference type="InterPro" id="IPR050366">
    <property type="entry name" value="BP-dependent_transpt_permease"/>
</dbReference>
<keyword evidence="10" id="KW-1185">Reference proteome</keyword>
<sequence length="285" mass="29493">MSAPSVSATMTRAPLWRRLLRDPRAALGLLLVGLAVLGAVLAPLLPLPGPETPDFLATLAPPAGAHPLGTDDLGRDTLARILAGARVSLLVGVASVGAALLLGGAIGLVSGFLGGWVDTVLMRLMDVLLAFPGILLALGITAALGASLTNTVIAIAVVNLPVLARVARGQALALRGLDYVRAQQALGFGPLTILWRAVLPNALSPILVQASVLLAASIITESYLSFLGLGVQPPTPSWGNMLRDAIGFLDQAPWLAWFPGLAIFLTVLGFNLLGDGVRDRLDPRD</sequence>
<dbReference type="SUPFAM" id="SSF161098">
    <property type="entry name" value="MetI-like"/>
    <property type="match status" value="1"/>
</dbReference>
<gene>
    <name evidence="9" type="ORF">E0493_16695</name>
</gene>
<feature type="transmembrane region" description="Helical" evidence="7">
    <location>
        <begin position="129"/>
        <end position="162"/>
    </location>
</feature>
<dbReference type="Gene3D" id="1.10.3720.10">
    <property type="entry name" value="MetI-like"/>
    <property type="match status" value="1"/>
</dbReference>
<evidence type="ECO:0000313" key="9">
    <source>
        <dbReference type="EMBL" id="MXP64989.1"/>
    </source>
</evidence>
<name>A0A845BNL4_9PROT</name>
<organism evidence="9 10">
    <name type="scientific">Teichococcus coralli</name>
    <dbReference type="NCBI Taxonomy" id="2545983"/>
    <lineage>
        <taxon>Bacteria</taxon>
        <taxon>Pseudomonadati</taxon>
        <taxon>Pseudomonadota</taxon>
        <taxon>Alphaproteobacteria</taxon>
        <taxon>Acetobacterales</taxon>
        <taxon>Roseomonadaceae</taxon>
        <taxon>Roseomonas</taxon>
    </lineage>
</organism>
<dbReference type="Pfam" id="PF12911">
    <property type="entry name" value="OppC_N"/>
    <property type="match status" value="1"/>
</dbReference>
<keyword evidence="4 7" id="KW-0812">Transmembrane</keyword>
<reference evidence="9 10" key="1">
    <citation type="submission" date="2019-03" db="EMBL/GenBank/DDBJ databases">
        <title>Roseomonas sp. a novel Roseomonas species isolated from Sea whip Gorgonian.</title>
        <authorList>
            <person name="Li F."/>
            <person name="Pan X."/>
            <person name="Huang S."/>
            <person name="Li Z."/>
            <person name="Meng B."/>
        </authorList>
    </citation>
    <scope>NUCLEOTIDE SEQUENCE [LARGE SCALE GENOMIC DNA]</scope>
    <source>
        <strain evidence="9 10">M0104</strain>
    </source>
</reference>
<comment type="caution">
    <text evidence="9">The sequence shown here is derived from an EMBL/GenBank/DDBJ whole genome shotgun (WGS) entry which is preliminary data.</text>
</comment>
<dbReference type="InterPro" id="IPR035906">
    <property type="entry name" value="MetI-like_sf"/>
</dbReference>